<evidence type="ECO:0000313" key="2">
    <source>
        <dbReference type="Proteomes" id="UP000638353"/>
    </source>
</evidence>
<reference evidence="1" key="2">
    <citation type="submission" date="2020-09" db="EMBL/GenBank/DDBJ databases">
        <authorList>
            <person name="Sun Q."/>
            <person name="Ohkuma M."/>
        </authorList>
    </citation>
    <scope>NUCLEOTIDE SEQUENCE</scope>
    <source>
        <strain evidence="1">JCM 4637</strain>
    </source>
</reference>
<dbReference type="Proteomes" id="UP000638353">
    <property type="component" value="Unassembled WGS sequence"/>
</dbReference>
<proteinExistence type="predicted"/>
<accession>A0A919CDH5</accession>
<protein>
    <submittedName>
        <fullName evidence="1">Uncharacterized protein</fullName>
    </submittedName>
</protein>
<organism evidence="1 2">
    <name type="scientific">Streptomyces finlayi</name>
    <dbReference type="NCBI Taxonomy" id="67296"/>
    <lineage>
        <taxon>Bacteria</taxon>
        <taxon>Bacillati</taxon>
        <taxon>Actinomycetota</taxon>
        <taxon>Actinomycetes</taxon>
        <taxon>Kitasatosporales</taxon>
        <taxon>Streptomycetaceae</taxon>
        <taxon>Streptomyces</taxon>
    </lineage>
</organism>
<evidence type="ECO:0000313" key="1">
    <source>
        <dbReference type="EMBL" id="GHD11037.1"/>
    </source>
</evidence>
<comment type="caution">
    <text evidence="1">The sequence shown here is derived from an EMBL/GenBank/DDBJ whole genome shotgun (WGS) entry which is preliminary data.</text>
</comment>
<dbReference type="EMBL" id="BMVC01000016">
    <property type="protein sequence ID" value="GHD11037.1"/>
    <property type="molecule type" value="Genomic_DNA"/>
</dbReference>
<reference evidence="1" key="1">
    <citation type="journal article" date="2014" name="Int. J. Syst. Evol. Microbiol.">
        <title>Complete genome sequence of Corynebacterium casei LMG S-19264T (=DSM 44701T), isolated from a smear-ripened cheese.</title>
        <authorList>
            <consortium name="US DOE Joint Genome Institute (JGI-PGF)"/>
            <person name="Walter F."/>
            <person name="Albersmeier A."/>
            <person name="Kalinowski J."/>
            <person name="Ruckert C."/>
        </authorList>
    </citation>
    <scope>NUCLEOTIDE SEQUENCE</scope>
    <source>
        <strain evidence="1">JCM 4637</strain>
    </source>
</reference>
<gene>
    <name evidence="1" type="ORF">GCM10010334_66930</name>
</gene>
<dbReference type="AlphaFoldDB" id="A0A919CDH5"/>
<name>A0A919CDH5_9ACTN</name>
<sequence>MAPGEAGKWPRAVAGRRVDGWGRREVVGLVPGSVAGWVGVSFVVTGAFGRSRWQGAPTSMGLSAWARRPVVRDGLWFKPVAEVVGWKRRGGAGARRASEKGA</sequence>